<dbReference type="PROSITE" id="PS50119">
    <property type="entry name" value="ZF_BBOX"/>
    <property type="match status" value="1"/>
</dbReference>
<keyword evidence="5" id="KW-1185">Reference proteome</keyword>
<evidence type="ECO:0000313" key="5">
    <source>
        <dbReference type="Proteomes" id="UP000596742"/>
    </source>
</evidence>
<dbReference type="InterPro" id="IPR011042">
    <property type="entry name" value="6-blade_b-propeller_TolB-like"/>
</dbReference>
<dbReference type="EMBL" id="UYJE01009314">
    <property type="protein sequence ID" value="VDI72299.1"/>
    <property type="molecule type" value="Genomic_DNA"/>
</dbReference>
<dbReference type="SUPFAM" id="SSF101898">
    <property type="entry name" value="NHL repeat"/>
    <property type="match status" value="1"/>
</dbReference>
<protein>
    <recommendedName>
        <fullName evidence="3">B box-type domain-containing protein</fullName>
    </recommendedName>
</protein>
<keyword evidence="1" id="KW-0479">Metal-binding</keyword>
<evidence type="ECO:0000256" key="2">
    <source>
        <dbReference type="SAM" id="Coils"/>
    </source>
</evidence>
<evidence type="ECO:0000313" key="4">
    <source>
        <dbReference type="EMBL" id="VDI72299.1"/>
    </source>
</evidence>
<dbReference type="Proteomes" id="UP000596742">
    <property type="component" value="Unassembled WGS sequence"/>
</dbReference>
<dbReference type="AlphaFoldDB" id="A0A8B6H1C6"/>
<dbReference type="OrthoDB" id="6105760at2759"/>
<sequence>MASKIYCNTCEYDKITRRAKQWCTDCREGLCVDCEKTHKSITATRNHNIISIDDYRQIQDILVSLECKKHGENLTHYCKRHDITVCFTCALSNHKSCSTSDLITIADAAQNFKESSAFLDMEGKLSRTLQNLKHCITNINIALLNVDGDEQKIKKTIEDTRINLKNYLDKLQENLLLDLKVKHENCKSKYNEILKKLNQELKEVESLREQSLKMKRSASKIHTFLGSSQLNKTIDEKNGILEEGIKYHRINGMKVEIHDGFSSLMKEVTYFGEIKISETISSLPFKDPKIDHAQIHRPLQNVSEVRLQWNREIEIKRSAAISGCLMLSDDRVIIADEHGKVRLIEYNKYGKRIHDIAVSGKPYGLTAVDTDFIAVTYGESKYLEIINTKKNSERKKEQFEENCWGISFQDQKLYVVVEKQGIVVLDLNGKKLNTIDIDVSKVFDISTSRDRIFYTDWGSSTVHCCSIAGHEIWIFRDEAFSRPRGISVDNNQYVFVASCSNKLTVIQHDGKSSKVLPTEQNERQLPWAVHYNNEKKIVCLGYKSGCVALYNVIPSIIKMKNEL</sequence>
<dbReference type="PANTHER" id="PTHR25462">
    <property type="entry name" value="BONUS, ISOFORM C-RELATED"/>
    <property type="match status" value="1"/>
</dbReference>
<comment type="caution">
    <text evidence="4">The sequence shown here is derived from an EMBL/GenBank/DDBJ whole genome shotgun (WGS) entry which is preliminary data.</text>
</comment>
<evidence type="ECO:0000256" key="1">
    <source>
        <dbReference type="PROSITE-ProRule" id="PRU00024"/>
    </source>
</evidence>
<organism evidence="4 5">
    <name type="scientific">Mytilus galloprovincialis</name>
    <name type="common">Mediterranean mussel</name>
    <dbReference type="NCBI Taxonomy" id="29158"/>
    <lineage>
        <taxon>Eukaryota</taxon>
        <taxon>Metazoa</taxon>
        <taxon>Spiralia</taxon>
        <taxon>Lophotrochozoa</taxon>
        <taxon>Mollusca</taxon>
        <taxon>Bivalvia</taxon>
        <taxon>Autobranchia</taxon>
        <taxon>Pteriomorphia</taxon>
        <taxon>Mytilida</taxon>
        <taxon>Mytiloidea</taxon>
        <taxon>Mytilidae</taxon>
        <taxon>Mytilinae</taxon>
        <taxon>Mytilus</taxon>
    </lineage>
</organism>
<keyword evidence="2" id="KW-0175">Coiled coil</keyword>
<feature type="domain" description="B box-type" evidence="3">
    <location>
        <begin position="2"/>
        <end position="52"/>
    </location>
</feature>
<dbReference type="Gene3D" id="3.30.160.60">
    <property type="entry name" value="Classic Zinc Finger"/>
    <property type="match status" value="1"/>
</dbReference>
<reference evidence="4" key="1">
    <citation type="submission" date="2018-11" db="EMBL/GenBank/DDBJ databases">
        <authorList>
            <person name="Alioto T."/>
            <person name="Alioto T."/>
        </authorList>
    </citation>
    <scope>NUCLEOTIDE SEQUENCE</scope>
</reference>
<dbReference type="InterPro" id="IPR000315">
    <property type="entry name" value="Znf_B-box"/>
</dbReference>
<dbReference type="SUPFAM" id="SSF57845">
    <property type="entry name" value="B-box zinc-binding domain"/>
    <property type="match status" value="1"/>
</dbReference>
<dbReference type="InterPro" id="IPR047153">
    <property type="entry name" value="TRIM45/56/19-like"/>
</dbReference>
<dbReference type="Gene3D" id="2.120.10.30">
    <property type="entry name" value="TolB, C-terminal domain"/>
    <property type="match status" value="1"/>
</dbReference>
<name>A0A8B6H1C6_MYTGA</name>
<keyword evidence="1" id="KW-0862">Zinc</keyword>
<accession>A0A8B6H1C6</accession>
<feature type="coiled-coil region" evidence="2">
    <location>
        <begin position="154"/>
        <end position="217"/>
    </location>
</feature>
<dbReference type="PANTHER" id="PTHR25462:SF296">
    <property type="entry name" value="MEIOTIC P26, ISOFORM F"/>
    <property type="match status" value="1"/>
</dbReference>
<gene>
    <name evidence="4" type="ORF">MGAL_10B004874</name>
</gene>
<keyword evidence="1" id="KW-0863">Zinc-finger</keyword>
<proteinExistence type="predicted"/>
<dbReference type="CDD" id="cd19757">
    <property type="entry name" value="Bbox1"/>
    <property type="match status" value="1"/>
</dbReference>
<dbReference type="GO" id="GO:0008270">
    <property type="term" value="F:zinc ion binding"/>
    <property type="evidence" value="ECO:0007669"/>
    <property type="project" value="UniProtKB-KW"/>
</dbReference>
<evidence type="ECO:0000259" key="3">
    <source>
        <dbReference type="PROSITE" id="PS50119"/>
    </source>
</evidence>